<feature type="non-terminal residue" evidence="2">
    <location>
        <position position="142"/>
    </location>
</feature>
<dbReference type="InterPro" id="IPR016024">
    <property type="entry name" value="ARM-type_fold"/>
</dbReference>
<dbReference type="EMBL" id="JABBVZ010000287">
    <property type="protein sequence ID" value="NMP25172.1"/>
    <property type="molecule type" value="Genomic_DNA"/>
</dbReference>
<dbReference type="RefSeq" id="WP_207711890.1">
    <property type="nucleotide sequence ID" value="NZ_JABBVZ010000287.1"/>
</dbReference>
<proteinExistence type="predicted"/>
<evidence type="ECO:0000313" key="2">
    <source>
        <dbReference type="EMBL" id="NMP25172.1"/>
    </source>
</evidence>
<protein>
    <recommendedName>
        <fullName evidence="4">Leucine rich repeat variant</fullName>
    </recommendedName>
</protein>
<gene>
    <name evidence="2" type="ORF">HIJ39_23045</name>
</gene>
<accession>A0A7Y0Q506</accession>
<dbReference type="SUPFAM" id="SSF48371">
    <property type="entry name" value="ARM repeat"/>
    <property type="match status" value="1"/>
</dbReference>
<dbReference type="InterPro" id="IPR011989">
    <property type="entry name" value="ARM-like"/>
</dbReference>
<sequence>MPSNRSNRRLPLLADGPLEMRPLPDAPETWSERFRLAGDPRTSAEMLRVLAGDRDEAIRRRVADNPATPPIVLSAMVDDVISVRKAVAANPATPAFVRAELAKDAVWIVRVSAQVGPLSDRNAPPPRPLPHLPLRLPPVVGV</sequence>
<evidence type="ECO:0000256" key="1">
    <source>
        <dbReference type="SAM" id="MobiDB-lite"/>
    </source>
</evidence>
<feature type="region of interest" description="Disordered" evidence="1">
    <location>
        <begin position="1"/>
        <end position="26"/>
    </location>
</feature>
<name>A0A7Y0Q506_9FIRM</name>
<keyword evidence="3" id="KW-1185">Reference proteome</keyword>
<dbReference type="Gene3D" id="1.25.10.10">
    <property type="entry name" value="Leucine-rich Repeat Variant"/>
    <property type="match status" value="1"/>
</dbReference>
<evidence type="ECO:0000313" key="3">
    <source>
        <dbReference type="Proteomes" id="UP000533476"/>
    </source>
</evidence>
<dbReference type="Proteomes" id="UP000533476">
    <property type="component" value="Unassembled WGS sequence"/>
</dbReference>
<organism evidence="2 3">
    <name type="scientific">Sulfobacillus harzensis</name>
    <dbReference type="NCBI Taxonomy" id="2729629"/>
    <lineage>
        <taxon>Bacteria</taxon>
        <taxon>Bacillati</taxon>
        <taxon>Bacillota</taxon>
        <taxon>Clostridia</taxon>
        <taxon>Eubacteriales</taxon>
        <taxon>Clostridiales Family XVII. Incertae Sedis</taxon>
        <taxon>Sulfobacillus</taxon>
    </lineage>
</organism>
<dbReference type="AlphaFoldDB" id="A0A7Y0Q506"/>
<evidence type="ECO:0008006" key="4">
    <source>
        <dbReference type="Google" id="ProtNLM"/>
    </source>
</evidence>
<comment type="caution">
    <text evidence="2">The sequence shown here is derived from an EMBL/GenBank/DDBJ whole genome shotgun (WGS) entry which is preliminary data.</text>
</comment>
<reference evidence="2 3" key="1">
    <citation type="submission" date="2020-04" db="EMBL/GenBank/DDBJ databases">
        <authorList>
            <person name="Zhang R."/>
            <person name="Schippers A."/>
        </authorList>
    </citation>
    <scope>NUCLEOTIDE SEQUENCE [LARGE SCALE GENOMIC DNA]</scope>
    <source>
        <strain evidence="2 3">DSM 109850</strain>
    </source>
</reference>